<accession>A0A806X7C3</accession>
<gene>
    <name evidence="6" type="ORF">AO703_16100</name>
</gene>
<dbReference type="SUPFAM" id="SSF103088">
    <property type="entry name" value="OmpA-like"/>
    <property type="match status" value="1"/>
</dbReference>
<name>A0A806X7C3_9ENTR</name>
<dbReference type="PANTHER" id="PTHR30329:SF17">
    <property type="entry name" value="LIPOPROTEIN YFIB-RELATED"/>
    <property type="match status" value="1"/>
</dbReference>
<dbReference type="CDD" id="cd07185">
    <property type="entry name" value="OmpA_C-like"/>
    <property type="match status" value="1"/>
</dbReference>
<dbReference type="PANTHER" id="PTHR30329">
    <property type="entry name" value="STATOR ELEMENT OF FLAGELLAR MOTOR COMPLEX"/>
    <property type="match status" value="1"/>
</dbReference>
<dbReference type="Proteomes" id="UP000069162">
    <property type="component" value="Chromosome"/>
</dbReference>
<keyword evidence="4" id="KW-0732">Signal</keyword>
<evidence type="ECO:0000313" key="7">
    <source>
        <dbReference type="Proteomes" id="UP000069162"/>
    </source>
</evidence>
<dbReference type="InterPro" id="IPR050330">
    <property type="entry name" value="Bact_OuterMem_StrucFunc"/>
</dbReference>
<evidence type="ECO:0000256" key="3">
    <source>
        <dbReference type="PROSITE-ProRule" id="PRU00473"/>
    </source>
</evidence>
<evidence type="ECO:0000256" key="4">
    <source>
        <dbReference type="SAM" id="SignalP"/>
    </source>
</evidence>
<dbReference type="PROSITE" id="PS51123">
    <property type="entry name" value="OMPA_2"/>
    <property type="match status" value="1"/>
</dbReference>
<organism evidence="6 7">
    <name type="scientific">[Enterobacter] lignolyticus</name>
    <dbReference type="NCBI Taxonomy" id="1334193"/>
    <lineage>
        <taxon>Bacteria</taxon>
        <taxon>Pseudomonadati</taxon>
        <taxon>Pseudomonadota</taxon>
        <taxon>Gammaproteobacteria</taxon>
        <taxon>Enterobacterales</taxon>
        <taxon>Enterobacteriaceae</taxon>
        <taxon>Pluralibacter</taxon>
    </lineage>
</organism>
<dbReference type="OMA" id="TDEGWAF"/>
<reference evidence="7" key="1">
    <citation type="submission" date="2015-10" db="EMBL/GenBank/DDBJ databases">
        <title>Complete Genome Sequencing of Klebsiella sp. strain G5.</title>
        <authorList>
            <person name="Chan K.-G."/>
            <person name="Chen J.-W."/>
        </authorList>
    </citation>
    <scope>NUCLEOTIDE SEQUENCE [LARGE SCALE GENOMIC DNA]</scope>
    <source>
        <strain evidence="7">G5</strain>
    </source>
</reference>
<dbReference type="Pfam" id="PF00691">
    <property type="entry name" value="OmpA"/>
    <property type="match status" value="1"/>
</dbReference>
<dbReference type="PRINTS" id="PR01021">
    <property type="entry name" value="OMPADOMAIN"/>
</dbReference>
<dbReference type="PROSITE" id="PS51257">
    <property type="entry name" value="PROKAR_LIPOPROTEIN"/>
    <property type="match status" value="1"/>
</dbReference>
<feature type="domain" description="OmpA-like" evidence="5">
    <location>
        <begin position="43"/>
        <end position="160"/>
    </location>
</feature>
<dbReference type="NCBIfam" id="NF007424">
    <property type="entry name" value="PRK09967.1"/>
    <property type="match status" value="1"/>
</dbReference>
<evidence type="ECO:0000259" key="5">
    <source>
        <dbReference type="PROSITE" id="PS51123"/>
    </source>
</evidence>
<dbReference type="InterPro" id="IPR036737">
    <property type="entry name" value="OmpA-like_sf"/>
</dbReference>
<dbReference type="InterPro" id="IPR006665">
    <property type="entry name" value="OmpA-like"/>
</dbReference>
<dbReference type="AlphaFoldDB" id="A0A806X7C3"/>
<dbReference type="RefSeq" id="WP_013365165.1">
    <property type="nucleotide sequence ID" value="NZ_CP012871.1"/>
</dbReference>
<dbReference type="InterPro" id="IPR006664">
    <property type="entry name" value="OMP_bac"/>
</dbReference>
<protein>
    <recommendedName>
        <fullName evidence="5">OmpA-like domain-containing protein</fullName>
    </recommendedName>
</protein>
<dbReference type="OrthoDB" id="9782229at2"/>
<proteinExistence type="predicted"/>
<evidence type="ECO:0000256" key="2">
    <source>
        <dbReference type="ARBA" id="ARBA00023136"/>
    </source>
</evidence>
<sequence length="160" mass="17396">MLKRFIAPVLLAVFFLTGCQAPQGKFSPEQVAAMKSLGFSESEGDWSLGLSDKILFSTNDYQLNTQSRQQIAAMASRLAATGITHARMDGHTDNYGEDSYNEALSLKRADRVADAWAEGARIPRGNLTTQGLGKKYPVASNATAQGRSENRRVTIVISEP</sequence>
<dbReference type="GO" id="GO:0009279">
    <property type="term" value="C:cell outer membrane"/>
    <property type="evidence" value="ECO:0007669"/>
    <property type="project" value="UniProtKB-SubCell"/>
</dbReference>
<feature type="signal peptide" evidence="4">
    <location>
        <begin position="1"/>
        <end position="21"/>
    </location>
</feature>
<dbReference type="EMBL" id="CP012871">
    <property type="protein sequence ID" value="ALR77748.1"/>
    <property type="molecule type" value="Genomic_DNA"/>
</dbReference>
<dbReference type="Gene3D" id="3.30.1330.60">
    <property type="entry name" value="OmpA-like domain"/>
    <property type="match status" value="1"/>
</dbReference>
<feature type="chain" id="PRO_5032646911" description="OmpA-like domain-containing protein" evidence="4">
    <location>
        <begin position="22"/>
        <end position="160"/>
    </location>
</feature>
<keyword evidence="2 3" id="KW-0472">Membrane</keyword>
<comment type="subcellular location">
    <subcellularLocation>
        <location evidence="1">Cell outer membrane</location>
    </subcellularLocation>
</comment>
<evidence type="ECO:0000256" key="1">
    <source>
        <dbReference type="ARBA" id="ARBA00004442"/>
    </source>
</evidence>
<evidence type="ECO:0000313" key="6">
    <source>
        <dbReference type="EMBL" id="ALR77748.1"/>
    </source>
</evidence>
<dbReference type="KEGG" id="kle:AO703_16100"/>